<accession>A0ABT3BKP5</accession>
<name>A0ABT3BKP5_9RHOB</name>
<protein>
    <submittedName>
        <fullName evidence="2">Multiubiquitin domain-containing protein</fullName>
    </submittedName>
</protein>
<dbReference type="EMBL" id="JALIEB010000029">
    <property type="protein sequence ID" value="MCV3274141.1"/>
    <property type="molecule type" value="Genomic_DNA"/>
</dbReference>
<dbReference type="InterPro" id="IPR027802">
    <property type="entry name" value="Multi-ubiquitin_dom"/>
</dbReference>
<gene>
    <name evidence="2" type="ORF">MUB52_22130</name>
</gene>
<evidence type="ECO:0000313" key="3">
    <source>
        <dbReference type="Proteomes" id="UP001208690"/>
    </source>
</evidence>
<comment type="caution">
    <text evidence="2">The sequence shown here is derived from an EMBL/GenBank/DDBJ whole genome shotgun (WGS) entry which is preliminary data.</text>
</comment>
<dbReference type="Proteomes" id="UP001208690">
    <property type="component" value="Unassembled WGS sequence"/>
</dbReference>
<dbReference type="RefSeq" id="WP_263846342.1">
    <property type="nucleotide sequence ID" value="NZ_JALIEB010000029.1"/>
</dbReference>
<keyword evidence="3" id="KW-1185">Reference proteome</keyword>
<evidence type="ECO:0000259" key="1">
    <source>
        <dbReference type="Pfam" id="PF14452"/>
    </source>
</evidence>
<organism evidence="2 3">
    <name type="scientific">Roseobacter sinensis</name>
    <dbReference type="NCBI Taxonomy" id="2931391"/>
    <lineage>
        <taxon>Bacteria</taxon>
        <taxon>Pseudomonadati</taxon>
        <taxon>Pseudomonadota</taxon>
        <taxon>Alphaproteobacteria</taxon>
        <taxon>Rhodobacterales</taxon>
        <taxon>Roseobacteraceae</taxon>
        <taxon>Roseobacter</taxon>
    </lineage>
</organism>
<sequence length="86" mass="9432">MKNGKEQKTVTIIVEGTPHDWPKKQEITYAELIALEVPDYSQHPEITYSVKFTKGNGNKPAGVLAPDGSVKVKEGMIFNVSETGQS</sequence>
<reference evidence="2 3" key="1">
    <citation type="submission" date="2022-04" db="EMBL/GenBank/DDBJ databases">
        <title>Roseobacter sp. WL0113 is a bacterium isolated from neritic sediment.</title>
        <authorList>
            <person name="Wang L."/>
            <person name="He W."/>
            <person name="Zhang D.-F."/>
        </authorList>
    </citation>
    <scope>NUCLEOTIDE SEQUENCE [LARGE SCALE GENOMIC DNA]</scope>
    <source>
        <strain evidence="2 3">WL0113</strain>
    </source>
</reference>
<feature type="domain" description="Multi-ubiquitin" evidence="1">
    <location>
        <begin position="10"/>
        <end position="83"/>
    </location>
</feature>
<proteinExistence type="predicted"/>
<dbReference type="Pfam" id="PF14452">
    <property type="entry name" value="Multi_ubiq"/>
    <property type="match status" value="1"/>
</dbReference>
<evidence type="ECO:0000313" key="2">
    <source>
        <dbReference type="EMBL" id="MCV3274141.1"/>
    </source>
</evidence>